<dbReference type="RefSeq" id="WP_255159147.1">
    <property type="nucleotide sequence ID" value="NZ_CP101497.1"/>
</dbReference>
<proteinExistence type="predicted"/>
<accession>A0ABY5FV01</accession>
<gene>
    <name evidence="1" type="ORF">NNL39_10045</name>
</gene>
<sequence length="147" mass="15679">MPRRLSRRAGPEHPVLFVDADDFPPPPPMPPRPRAADALAPFRALLAAAETARLDELDVRRVGGAVLVAGERRPAEALLGGDALLDDGTAVVPIIVPARASRVLRAALTARFVLISGTLRSTEGVLAIEPDECADLRALAREWRGRG</sequence>
<evidence type="ECO:0000313" key="1">
    <source>
        <dbReference type="EMBL" id="UTT62006.1"/>
    </source>
</evidence>
<protein>
    <submittedName>
        <fullName evidence="1">Uncharacterized protein</fullName>
    </submittedName>
</protein>
<organism evidence="1 2">
    <name type="scientific">Microcella humidisoli</name>
    <dbReference type="NCBI Taxonomy" id="2963406"/>
    <lineage>
        <taxon>Bacteria</taxon>
        <taxon>Bacillati</taxon>
        <taxon>Actinomycetota</taxon>
        <taxon>Actinomycetes</taxon>
        <taxon>Micrococcales</taxon>
        <taxon>Microbacteriaceae</taxon>
        <taxon>Microcella</taxon>
    </lineage>
</organism>
<evidence type="ECO:0000313" key="2">
    <source>
        <dbReference type="Proteomes" id="UP001060039"/>
    </source>
</evidence>
<dbReference type="Proteomes" id="UP001060039">
    <property type="component" value="Chromosome"/>
</dbReference>
<name>A0ABY5FV01_9MICO</name>
<dbReference type="EMBL" id="CP101497">
    <property type="protein sequence ID" value="UTT62006.1"/>
    <property type="molecule type" value="Genomic_DNA"/>
</dbReference>
<reference evidence="1" key="1">
    <citation type="submission" date="2022-07" db="EMBL/GenBank/DDBJ databases">
        <title>Taxonomic analysis of Microcella humidisoli nov. sp., isolated from riverside soil.</title>
        <authorList>
            <person name="Molina K.M."/>
            <person name="Kim S.B."/>
        </authorList>
    </citation>
    <scope>NUCLEOTIDE SEQUENCE</scope>
    <source>
        <strain evidence="1">MMS21-STM10</strain>
    </source>
</reference>
<keyword evidence="2" id="KW-1185">Reference proteome</keyword>